<sequence>MRTLFISRTRKNTQKVICMNEPDKSDDIMMENPEYGQPFHFDTKYADYIKAETVYAVVNKTDKSRNKANEVAADILRIQVENNEEYGVFNCQNTPTIQYGGKSRGESDNSAA</sequence>
<evidence type="ECO:0000313" key="2">
    <source>
        <dbReference type="Proteomes" id="UP001195483"/>
    </source>
</evidence>
<dbReference type="AlphaFoldDB" id="A0AAE0VS33"/>
<comment type="caution">
    <text evidence="1">The sequence shown here is derived from an EMBL/GenBank/DDBJ whole genome shotgun (WGS) entry which is preliminary data.</text>
</comment>
<name>A0AAE0VS33_9BIVA</name>
<organism evidence="1 2">
    <name type="scientific">Potamilus streckersoni</name>
    <dbReference type="NCBI Taxonomy" id="2493646"/>
    <lineage>
        <taxon>Eukaryota</taxon>
        <taxon>Metazoa</taxon>
        <taxon>Spiralia</taxon>
        <taxon>Lophotrochozoa</taxon>
        <taxon>Mollusca</taxon>
        <taxon>Bivalvia</taxon>
        <taxon>Autobranchia</taxon>
        <taxon>Heteroconchia</taxon>
        <taxon>Palaeoheterodonta</taxon>
        <taxon>Unionida</taxon>
        <taxon>Unionoidea</taxon>
        <taxon>Unionidae</taxon>
        <taxon>Ambleminae</taxon>
        <taxon>Lampsilini</taxon>
        <taxon>Potamilus</taxon>
    </lineage>
</organism>
<reference evidence="1" key="2">
    <citation type="journal article" date="2021" name="Genome Biol. Evol.">
        <title>Developing a high-quality reference genome for a parasitic bivalve with doubly uniparental inheritance (Bivalvia: Unionida).</title>
        <authorList>
            <person name="Smith C.H."/>
        </authorList>
    </citation>
    <scope>NUCLEOTIDE SEQUENCE</scope>
    <source>
        <strain evidence="1">CHS0354</strain>
        <tissue evidence="1">Mantle</tissue>
    </source>
</reference>
<dbReference type="Proteomes" id="UP001195483">
    <property type="component" value="Unassembled WGS sequence"/>
</dbReference>
<reference evidence="1" key="1">
    <citation type="journal article" date="2021" name="Genome Biol. Evol.">
        <title>A High-Quality Reference Genome for a Parasitic Bivalve with Doubly Uniparental Inheritance (Bivalvia: Unionida).</title>
        <authorList>
            <person name="Smith C.H."/>
        </authorList>
    </citation>
    <scope>NUCLEOTIDE SEQUENCE</scope>
    <source>
        <strain evidence="1">CHS0354</strain>
    </source>
</reference>
<evidence type="ECO:0000313" key="1">
    <source>
        <dbReference type="EMBL" id="KAK3587986.1"/>
    </source>
</evidence>
<protein>
    <submittedName>
        <fullName evidence="1">Uncharacterized protein</fullName>
    </submittedName>
</protein>
<accession>A0AAE0VS33</accession>
<reference evidence="1" key="3">
    <citation type="submission" date="2023-05" db="EMBL/GenBank/DDBJ databases">
        <authorList>
            <person name="Smith C.H."/>
        </authorList>
    </citation>
    <scope>NUCLEOTIDE SEQUENCE</scope>
    <source>
        <strain evidence="1">CHS0354</strain>
        <tissue evidence="1">Mantle</tissue>
    </source>
</reference>
<proteinExistence type="predicted"/>
<keyword evidence="2" id="KW-1185">Reference proteome</keyword>
<gene>
    <name evidence="1" type="ORF">CHS0354_014504</name>
</gene>
<dbReference type="EMBL" id="JAEAOA010000895">
    <property type="protein sequence ID" value="KAK3587986.1"/>
    <property type="molecule type" value="Genomic_DNA"/>
</dbReference>